<dbReference type="InterPro" id="IPR051920">
    <property type="entry name" value="MPT_Adenylyltrnsfr/MoaC-Rel"/>
</dbReference>
<accession>A0A109W5M1</accession>
<comment type="pathway">
    <text evidence="1">Cofactor biosynthesis; molybdopterin biosynthesis.</text>
</comment>
<dbReference type="OrthoDB" id="9784492at2"/>
<dbReference type="InterPro" id="IPR001453">
    <property type="entry name" value="MoaB/Mog_dom"/>
</dbReference>
<dbReference type="GO" id="GO:0006777">
    <property type="term" value="P:Mo-molybdopterin cofactor biosynthetic process"/>
    <property type="evidence" value="ECO:0007669"/>
    <property type="project" value="UniProtKB-KW"/>
</dbReference>
<dbReference type="PROSITE" id="PS01078">
    <property type="entry name" value="MOCF_BIOSYNTHESIS_1"/>
    <property type="match status" value="1"/>
</dbReference>
<evidence type="ECO:0000259" key="7">
    <source>
        <dbReference type="SMART" id="SM00852"/>
    </source>
</evidence>
<feature type="domain" description="MoaB/Mog" evidence="7">
    <location>
        <begin position="95"/>
        <end position="240"/>
    </location>
</feature>
<dbReference type="Proteomes" id="UP000063964">
    <property type="component" value="Chromosome"/>
</dbReference>
<dbReference type="Pfam" id="PF00994">
    <property type="entry name" value="MoCF_biosynth"/>
    <property type="match status" value="1"/>
</dbReference>
<evidence type="ECO:0000256" key="6">
    <source>
        <dbReference type="ARBA" id="ARBA00058212"/>
    </source>
</evidence>
<dbReference type="GO" id="GO:0061598">
    <property type="term" value="F:molybdopterin adenylyltransferase activity"/>
    <property type="evidence" value="ECO:0007669"/>
    <property type="project" value="UniProtKB-EC"/>
</dbReference>
<gene>
    <name evidence="8" type="ORF">AXF15_04020</name>
</gene>
<dbReference type="InterPro" id="IPR036425">
    <property type="entry name" value="MoaB/Mog-like_dom_sf"/>
</dbReference>
<dbReference type="NCBIfam" id="TIGR00177">
    <property type="entry name" value="molyb_syn"/>
    <property type="match status" value="1"/>
</dbReference>
<reference evidence="9" key="1">
    <citation type="submission" date="2016-02" db="EMBL/GenBank/DDBJ databases">
        <authorList>
            <person name="Holder M.E."/>
            <person name="Ajami N.J."/>
            <person name="Petrosino J.F."/>
        </authorList>
    </citation>
    <scope>NUCLEOTIDE SEQUENCE [LARGE SCALE GENOMIC DNA]</scope>
    <source>
        <strain evidence="9">DSM 12838</strain>
    </source>
</reference>
<organism evidence="8 9">
    <name type="scientific">Desulfomicrobium orale DSM 12838</name>
    <dbReference type="NCBI Taxonomy" id="888061"/>
    <lineage>
        <taxon>Bacteria</taxon>
        <taxon>Pseudomonadati</taxon>
        <taxon>Thermodesulfobacteriota</taxon>
        <taxon>Desulfovibrionia</taxon>
        <taxon>Desulfovibrionales</taxon>
        <taxon>Desulfomicrobiaceae</taxon>
        <taxon>Desulfomicrobium</taxon>
    </lineage>
</organism>
<evidence type="ECO:0000256" key="1">
    <source>
        <dbReference type="ARBA" id="ARBA00005046"/>
    </source>
</evidence>
<sequence>MRIVWDKEVRADLVVLSSADWEEYAWAHGRVTNFSFLRIGDVIAYEHCVLQLVRKELFCGEDGLLHAGWNCRVLEGNPAQEERDCFLKHRGLSLAWIALSDKGARGEREDVSGPAIREIVSGAMEICLSRGMVIPDEPDILKHILTDFCLFQGFDLVITTGGTGVGPRDITPDVTYTLLDKRLPGFEQAMMAAALKKTPRGAISRAVAGTMGLSLVVNLPGSLKAVRENLLSVLPAIRHAIEKLQGDQKDCGIF</sequence>
<comment type="catalytic activity">
    <reaction evidence="5">
        <text>molybdopterin + ATP + H(+) = adenylyl-molybdopterin + diphosphate</text>
        <dbReference type="Rhea" id="RHEA:31331"/>
        <dbReference type="ChEBI" id="CHEBI:15378"/>
        <dbReference type="ChEBI" id="CHEBI:30616"/>
        <dbReference type="ChEBI" id="CHEBI:33019"/>
        <dbReference type="ChEBI" id="CHEBI:58698"/>
        <dbReference type="ChEBI" id="CHEBI:62727"/>
        <dbReference type="EC" id="2.7.7.75"/>
    </reaction>
</comment>
<evidence type="ECO:0000256" key="3">
    <source>
        <dbReference type="ARBA" id="ARBA00013491"/>
    </source>
</evidence>
<dbReference type="PANTHER" id="PTHR43764">
    <property type="entry name" value="MOLYBDENUM COFACTOR BIOSYNTHESIS"/>
    <property type="match status" value="1"/>
</dbReference>
<dbReference type="Gene3D" id="3.40.980.10">
    <property type="entry name" value="MoaB/Mog-like domain"/>
    <property type="match status" value="1"/>
</dbReference>
<dbReference type="InterPro" id="IPR008284">
    <property type="entry name" value="MoCF_biosynth_CS"/>
</dbReference>
<dbReference type="STRING" id="888061.AXF15_04020"/>
<evidence type="ECO:0000313" key="9">
    <source>
        <dbReference type="Proteomes" id="UP000063964"/>
    </source>
</evidence>
<evidence type="ECO:0000256" key="5">
    <source>
        <dbReference type="ARBA" id="ARBA00051131"/>
    </source>
</evidence>
<dbReference type="SUPFAM" id="SSF53218">
    <property type="entry name" value="Molybdenum cofactor biosynthesis proteins"/>
    <property type="match status" value="1"/>
</dbReference>
<dbReference type="SMART" id="SM00852">
    <property type="entry name" value="MoCF_biosynth"/>
    <property type="match status" value="1"/>
</dbReference>
<protein>
    <recommendedName>
        <fullName evidence="3">Molybdopterin adenylyltransferase</fullName>
        <ecNumber evidence="2">2.7.7.75</ecNumber>
    </recommendedName>
</protein>
<dbReference type="RefSeq" id="WP_066603636.1">
    <property type="nucleotide sequence ID" value="NZ_CP014230.1"/>
</dbReference>
<keyword evidence="4" id="KW-0501">Molybdenum cofactor biosynthesis</keyword>
<proteinExistence type="predicted"/>
<comment type="function">
    <text evidence="6">Catalyzes the adenylation of molybdopterin as part of the biosynthesis of the molybdenum-cofactor.</text>
</comment>
<name>A0A109W5M1_9BACT</name>
<dbReference type="EC" id="2.7.7.75" evidence="2"/>
<dbReference type="AlphaFoldDB" id="A0A109W5M1"/>
<dbReference type="EMBL" id="CP014230">
    <property type="protein sequence ID" value="AMD92356.1"/>
    <property type="molecule type" value="Genomic_DNA"/>
</dbReference>
<dbReference type="PANTHER" id="PTHR43764:SF1">
    <property type="entry name" value="MOLYBDOPTERIN MOLYBDOTRANSFERASE"/>
    <property type="match status" value="1"/>
</dbReference>
<dbReference type="CDD" id="cd00886">
    <property type="entry name" value="MogA_MoaB"/>
    <property type="match status" value="1"/>
</dbReference>
<dbReference type="KEGG" id="doa:AXF15_04020"/>
<evidence type="ECO:0000256" key="4">
    <source>
        <dbReference type="ARBA" id="ARBA00023150"/>
    </source>
</evidence>
<keyword evidence="9" id="KW-1185">Reference proteome</keyword>
<evidence type="ECO:0000313" key="8">
    <source>
        <dbReference type="EMBL" id="AMD92356.1"/>
    </source>
</evidence>
<evidence type="ECO:0000256" key="2">
    <source>
        <dbReference type="ARBA" id="ARBA00012509"/>
    </source>
</evidence>
<dbReference type="UniPathway" id="UPA00344"/>